<keyword evidence="3" id="KW-0489">Methyltransferase</keyword>
<protein>
    <submittedName>
        <fullName evidence="6">Methionine synthase activation domain-like protein</fullName>
    </submittedName>
</protein>
<evidence type="ECO:0000259" key="5">
    <source>
        <dbReference type="PROSITE" id="PS51332"/>
    </source>
</evidence>
<dbReference type="Proteomes" id="UP000193642">
    <property type="component" value="Unassembled WGS sequence"/>
</dbReference>
<feature type="domain" description="B12-binding" evidence="5">
    <location>
        <begin position="24"/>
        <end position="164"/>
    </location>
</feature>
<comment type="caution">
    <text evidence="6">The sequence shown here is derived from an EMBL/GenBank/DDBJ whole genome shotgun (WGS) entry which is preliminary data.</text>
</comment>
<keyword evidence="1" id="KW-0479">Metal-binding</keyword>
<dbReference type="Pfam" id="PF02310">
    <property type="entry name" value="B12-binding"/>
    <property type="match status" value="1"/>
</dbReference>
<dbReference type="GO" id="GO:0046653">
    <property type="term" value="P:tetrahydrofolate metabolic process"/>
    <property type="evidence" value="ECO:0007669"/>
    <property type="project" value="TreeGrafter"/>
</dbReference>
<dbReference type="AlphaFoldDB" id="A0A1Y2B407"/>
<sequence>MSLPQFLRRFSELKKNGKVQPSGAGTVLLATVNGDHYDMGKNLVASVLEAKGFFVVDLGVSVHADEIIKAVVEYNPDVIGLSGLIVPSLHQMVHTVKALSEIGIETPILIGGAATTKQNTIVNIAPHYSGPVLPVWMLLVLFGQEARKVMKEVLKVINEIIETKSLQARAIVWFSRANSHGDDIHILSPDGNTQTGTFYGLRQQQLKPNPTDPYYCISDFIAPAPIQDYIGGMVVSVGFGLEQLCMSAKNDPYRVHLYKSAAECLTGALAEKVHDQVKYVFWNPSTPPITSSTLSLELGEHTSSDLREGTGIRLAPCFPQQPDHTEMETMWRVMDVERMTGIKLTETLGMDPVMAVNGLLFSHPKAECFAVGPIADDQVCDYAERRGVAKKLLKDGLL</sequence>
<gene>
    <name evidence="6" type="ORF">BCR33DRAFT_793033</name>
</gene>
<dbReference type="SUPFAM" id="SSF56507">
    <property type="entry name" value="Methionine synthase activation domain-like"/>
    <property type="match status" value="1"/>
</dbReference>
<dbReference type="SUPFAM" id="SSF52242">
    <property type="entry name" value="Cobalamin (vitamin B12)-binding domain"/>
    <property type="match status" value="1"/>
</dbReference>
<reference evidence="6 7" key="1">
    <citation type="submission" date="2016-07" db="EMBL/GenBank/DDBJ databases">
        <title>Pervasive Adenine N6-methylation of Active Genes in Fungi.</title>
        <authorList>
            <consortium name="DOE Joint Genome Institute"/>
            <person name="Mondo S.J."/>
            <person name="Dannebaum R.O."/>
            <person name="Kuo R.C."/>
            <person name="Labutti K."/>
            <person name="Haridas S."/>
            <person name="Kuo A."/>
            <person name="Salamov A."/>
            <person name="Ahrendt S.R."/>
            <person name="Lipzen A."/>
            <person name="Sullivan W."/>
            <person name="Andreopoulos W.B."/>
            <person name="Clum A."/>
            <person name="Lindquist E."/>
            <person name="Daum C."/>
            <person name="Ramamoorthy G.K."/>
            <person name="Gryganskyi A."/>
            <person name="Culley D."/>
            <person name="Magnuson J.K."/>
            <person name="James T.Y."/>
            <person name="O'Malley M.A."/>
            <person name="Stajich J.E."/>
            <person name="Spatafora J.W."/>
            <person name="Visel A."/>
            <person name="Grigoriev I.V."/>
        </authorList>
    </citation>
    <scope>NUCLEOTIDE SEQUENCE [LARGE SCALE GENOMIC DNA]</scope>
    <source>
        <strain evidence="6 7">JEL800</strain>
    </source>
</reference>
<dbReference type="GO" id="GO:0008705">
    <property type="term" value="F:methionine synthase activity"/>
    <property type="evidence" value="ECO:0007669"/>
    <property type="project" value="InterPro"/>
</dbReference>
<name>A0A1Y2B407_9FUNG</name>
<dbReference type="EMBL" id="MCGO01000088">
    <property type="protein sequence ID" value="ORY29464.1"/>
    <property type="molecule type" value="Genomic_DNA"/>
</dbReference>
<dbReference type="GO" id="GO:0046872">
    <property type="term" value="F:metal ion binding"/>
    <property type="evidence" value="ECO:0007669"/>
    <property type="project" value="UniProtKB-KW"/>
</dbReference>
<keyword evidence="2" id="KW-0170">Cobalt</keyword>
<evidence type="ECO:0000256" key="1">
    <source>
        <dbReference type="ARBA" id="ARBA00022723"/>
    </source>
</evidence>
<dbReference type="PROSITE" id="PS50974">
    <property type="entry name" value="ADOMET_ACTIVATION"/>
    <property type="match status" value="1"/>
</dbReference>
<dbReference type="GO" id="GO:0050667">
    <property type="term" value="P:homocysteine metabolic process"/>
    <property type="evidence" value="ECO:0007669"/>
    <property type="project" value="TreeGrafter"/>
</dbReference>
<organism evidence="6 7">
    <name type="scientific">Rhizoclosmatium globosum</name>
    <dbReference type="NCBI Taxonomy" id="329046"/>
    <lineage>
        <taxon>Eukaryota</taxon>
        <taxon>Fungi</taxon>
        <taxon>Fungi incertae sedis</taxon>
        <taxon>Chytridiomycota</taxon>
        <taxon>Chytridiomycota incertae sedis</taxon>
        <taxon>Chytridiomycetes</taxon>
        <taxon>Chytridiales</taxon>
        <taxon>Chytriomycetaceae</taxon>
        <taxon>Rhizoclosmatium</taxon>
    </lineage>
</organism>
<feature type="domain" description="AdoMet activation" evidence="4">
    <location>
        <begin position="47"/>
        <end position="398"/>
    </location>
</feature>
<dbReference type="InterPro" id="IPR036724">
    <property type="entry name" value="Cobalamin-bd_sf"/>
</dbReference>
<keyword evidence="3" id="KW-0808">Transferase</keyword>
<evidence type="ECO:0000313" key="6">
    <source>
        <dbReference type="EMBL" id="ORY29464.1"/>
    </source>
</evidence>
<dbReference type="Gene3D" id="3.40.50.280">
    <property type="entry name" value="Cobalamin-binding domain"/>
    <property type="match status" value="1"/>
</dbReference>
<dbReference type="GO" id="GO:0031419">
    <property type="term" value="F:cobalamin binding"/>
    <property type="evidence" value="ECO:0007669"/>
    <property type="project" value="InterPro"/>
</dbReference>
<keyword evidence="7" id="KW-1185">Reference proteome</keyword>
<accession>A0A1Y2B407</accession>
<dbReference type="InterPro" id="IPR006158">
    <property type="entry name" value="Cobalamin-bd"/>
</dbReference>
<evidence type="ECO:0000259" key="4">
    <source>
        <dbReference type="PROSITE" id="PS50974"/>
    </source>
</evidence>
<dbReference type="STRING" id="329046.A0A1Y2B407"/>
<dbReference type="GO" id="GO:0032259">
    <property type="term" value="P:methylation"/>
    <property type="evidence" value="ECO:0007669"/>
    <property type="project" value="UniProtKB-KW"/>
</dbReference>
<evidence type="ECO:0000256" key="2">
    <source>
        <dbReference type="ARBA" id="ARBA00023285"/>
    </source>
</evidence>
<dbReference type="InterPro" id="IPR004223">
    <property type="entry name" value="VitB12-dep_Met_synth_activ_dom"/>
</dbReference>
<evidence type="ECO:0000313" key="7">
    <source>
        <dbReference type="Proteomes" id="UP000193642"/>
    </source>
</evidence>
<dbReference type="InterPro" id="IPR050554">
    <property type="entry name" value="Met_Synthase/Corrinoid"/>
</dbReference>
<dbReference type="PANTHER" id="PTHR45833">
    <property type="entry name" value="METHIONINE SYNTHASE"/>
    <property type="match status" value="1"/>
</dbReference>
<dbReference type="InterPro" id="IPR037010">
    <property type="entry name" value="VitB12-dep_Met_synth_activ_sf"/>
</dbReference>
<dbReference type="PROSITE" id="PS51332">
    <property type="entry name" value="B12_BINDING"/>
    <property type="match status" value="1"/>
</dbReference>
<proteinExistence type="predicted"/>
<dbReference type="PANTHER" id="PTHR45833:SF1">
    <property type="entry name" value="METHIONINE SYNTHASE"/>
    <property type="match status" value="1"/>
</dbReference>
<dbReference type="OrthoDB" id="261426at2759"/>
<dbReference type="GO" id="GO:0005829">
    <property type="term" value="C:cytosol"/>
    <property type="evidence" value="ECO:0007669"/>
    <property type="project" value="TreeGrafter"/>
</dbReference>
<evidence type="ECO:0000256" key="3">
    <source>
        <dbReference type="PROSITE-ProRule" id="PRU00346"/>
    </source>
</evidence>
<dbReference type="Pfam" id="PF02965">
    <property type="entry name" value="Met_synt_B12"/>
    <property type="match status" value="1"/>
</dbReference>
<dbReference type="Gene3D" id="3.10.196.10">
    <property type="entry name" value="Vitamin B12-dependent methionine synthase, activation domain"/>
    <property type="match status" value="1"/>
</dbReference>